<accession>B4I3E9</accession>
<dbReference type="Proteomes" id="UP000001292">
    <property type="component" value="Unassembled WGS sequence"/>
</dbReference>
<organism evidence="2">
    <name type="scientific">Drosophila sechellia</name>
    <name type="common">Fruit fly</name>
    <dbReference type="NCBI Taxonomy" id="7238"/>
    <lineage>
        <taxon>Eukaryota</taxon>
        <taxon>Metazoa</taxon>
        <taxon>Ecdysozoa</taxon>
        <taxon>Arthropoda</taxon>
        <taxon>Hexapoda</taxon>
        <taxon>Insecta</taxon>
        <taxon>Pterygota</taxon>
        <taxon>Neoptera</taxon>
        <taxon>Endopterygota</taxon>
        <taxon>Diptera</taxon>
        <taxon>Brachycera</taxon>
        <taxon>Muscomorpha</taxon>
        <taxon>Ephydroidea</taxon>
        <taxon>Drosophilidae</taxon>
        <taxon>Drosophila</taxon>
        <taxon>Sophophora</taxon>
    </lineage>
</organism>
<dbReference type="OMA" id="SRTWMRT"/>
<dbReference type="EMBL" id="CH480821">
    <property type="protein sequence ID" value="EDW55313.1"/>
    <property type="molecule type" value="Genomic_DNA"/>
</dbReference>
<protein>
    <submittedName>
        <fullName evidence="1">GM11005</fullName>
    </submittedName>
</protein>
<dbReference type="PhylomeDB" id="B4I3E9"/>
<name>B4I3E9_DROSE</name>
<dbReference type="AlphaFoldDB" id="B4I3E9"/>
<evidence type="ECO:0000313" key="1">
    <source>
        <dbReference type="EMBL" id="EDW55313.1"/>
    </source>
</evidence>
<dbReference type="HOGENOM" id="CLU_167081_0_0_1"/>
<keyword evidence="2" id="KW-1185">Reference proteome</keyword>
<evidence type="ECO:0000313" key="2">
    <source>
        <dbReference type="Proteomes" id="UP000001292"/>
    </source>
</evidence>
<proteinExistence type="predicted"/>
<sequence>MECGDVGIWVVELIRMLTNMSVATTKYEHSPIEGPPRKSPHTLMKVWKRPVTRAVPGVDMRGLSKDTVRGPTGVVLRMGWSRTWMRTWTWTWAEGNRIPFRKWRCRNQRRRKSVPHYAA</sequence>
<gene>
    <name evidence="1" type="primary">Dsec\GM11005</name>
    <name evidence="1" type="ORF">Dsec_GM11005</name>
</gene>
<reference evidence="1 2" key="1">
    <citation type="journal article" date="2007" name="Nature">
        <title>Evolution of genes and genomes on the Drosophila phylogeny.</title>
        <authorList>
            <consortium name="Drosophila 12 Genomes Consortium"/>
            <person name="Clark A.G."/>
            <person name="Eisen M.B."/>
            <person name="Smith D.R."/>
            <person name="Bergman C.M."/>
            <person name="Oliver B."/>
            <person name="Markow T.A."/>
            <person name="Kaufman T.C."/>
            <person name="Kellis M."/>
            <person name="Gelbart W."/>
            <person name="Iyer V.N."/>
            <person name="Pollard D.A."/>
            <person name="Sackton T.B."/>
            <person name="Larracuente A.M."/>
            <person name="Singh N.D."/>
            <person name="Abad J.P."/>
            <person name="Abt D.N."/>
            <person name="Adryan B."/>
            <person name="Aguade M."/>
            <person name="Akashi H."/>
            <person name="Anderson W.W."/>
            <person name="Aquadro C.F."/>
            <person name="Ardell D.H."/>
            <person name="Arguello R."/>
            <person name="Artieri C.G."/>
            <person name="Barbash D.A."/>
            <person name="Barker D."/>
            <person name="Barsanti P."/>
            <person name="Batterham P."/>
            <person name="Batzoglou S."/>
            <person name="Begun D."/>
            <person name="Bhutkar A."/>
            <person name="Blanco E."/>
            <person name="Bosak S.A."/>
            <person name="Bradley R.K."/>
            <person name="Brand A.D."/>
            <person name="Brent M.R."/>
            <person name="Brooks A.N."/>
            <person name="Brown R.H."/>
            <person name="Butlin R.K."/>
            <person name="Caggese C."/>
            <person name="Calvi B.R."/>
            <person name="Bernardo de Carvalho A."/>
            <person name="Caspi A."/>
            <person name="Castrezana S."/>
            <person name="Celniker S.E."/>
            <person name="Chang J.L."/>
            <person name="Chapple C."/>
            <person name="Chatterji S."/>
            <person name="Chinwalla A."/>
            <person name="Civetta A."/>
            <person name="Clifton S.W."/>
            <person name="Comeron J.M."/>
            <person name="Costello J.C."/>
            <person name="Coyne J.A."/>
            <person name="Daub J."/>
            <person name="David R.G."/>
            <person name="Delcher A.L."/>
            <person name="Delehaunty K."/>
            <person name="Do C.B."/>
            <person name="Ebling H."/>
            <person name="Edwards K."/>
            <person name="Eickbush T."/>
            <person name="Evans J.D."/>
            <person name="Filipski A."/>
            <person name="Findeiss S."/>
            <person name="Freyhult E."/>
            <person name="Fulton L."/>
            <person name="Fulton R."/>
            <person name="Garcia A.C."/>
            <person name="Gardiner A."/>
            <person name="Garfield D.A."/>
            <person name="Garvin B.E."/>
            <person name="Gibson G."/>
            <person name="Gilbert D."/>
            <person name="Gnerre S."/>
            <person name="Godfrey J."/>
            <person name="Good R."/>
            <person name="Gotea V."/>
            <person name="Gravely B."/>
            <person name="Greenberg A.J."/>
            <person name="Griffiths-Jones S."/>
            <person name="Gross S."/>
            <person name="Guigo R."/>
            <person name="Gustafson E.A."/>
            <person name="Haerty W."/>
            <person name="Hahn M.W."/>
            <person name="Halligan D.L."/>
            <person name="Halpern A.L."/>
            <person name="Halter G.M."/>
            <person name="Han M.V."/>
            <person name="Heger A."/>
            <person name="Hillier L."/>
            <person name="Hinrichs A.S."/>
            <person name="Holmes I."/>
            <person name="Hoskins R.A."/>
            <person name="Hubisz M.J."/>
            <person name="Hultmark D."/>
            <person name="Huntley M.A."/>
            <person name="Jaffe D.B."/>
            <person name="Jagadeeshan S."/>
            <person name="Jeck W.R."/>
            <person name="Johnson J."/>
            <person name="Jones C.D."/>
            <person name="Jordan W.C."/>
            <person name="Karpen G.H."/>
            <person name="Kataoka E."/>
            <person name="Keightley P.D."/>
            <person name="Kheradpour P."/>
            <person name="Kirkness E.F."/>
            <person name="Koerich L.B."/>
            <person name="Kristiansen K."/>
            <person name="Kudrna D."/>
            <person name="Kulathinal R.J."/>
            <person name="Kumar S."/>
            <person name="Kwok R."/>
            <person name="Lander E."/>
            <person name="Langley C.H."/>
            <person name="Lapoint R."/>
            <person name="Lazzaro B.P."/>
            <person name="Lee S.J."/>
            <person name="Levesque L."/>
            <person name="Li R."/>
            <person name="Lin C.F."/>
            <person name="Lin M.F."/>
            <person name="Lindblad-Toh K."/>
            <person name="Llopart A."/>
            <person name="Long M."/>
            <person name="Low L."/>
            <person name="Lozovsky E."/>
            <person name="Lu J."/>
            <person name="Luo M."/>
            <person name="Machado C.A."/>
            <person name="Makalowski W."/>
            <person name="Marzo M."/>
            <person name="Matsuda M."/>
            <person name="Matzkin L."/>
            <person name="McAllister B."/>
            <person name="McBride C.S."/>
            <person name="McKernan B."/>
            <person name="McKernan K."/>
            <person name="Mendez-Lago M."/>
            <person name="Minx P."/>
            <person name="Mollenhauer M.U."/>
            <person name="Montooth K."/>
            <person name="Mount S.M."/>
            <person name="Mu X."/>
            <person name="Myers E."/>
            <person name="Negre B."/>
            <person name="Newfeld S."/>
            <person name="Nielsen R."/>
            <person name="Noor M.A."/>
            <person name="O'Grady P."/>
            <person name="Pachter L."/>
            <person name="Papaceit M."/>
            <person name="Parisi M.J."/>
            <person name="Parisi M."/>
            <person name="Parts L."/>
            <person name="Pedersen J.S."/>
            <person name="Pesole G."/>
            <person name="Phillippy A.M."/>
            <person name="Ponting C.P."/>
            <person name="Pop M."/>
            <person name="Porcelli D."/>
            <person name="Powell J.R."/>
            <person name="Prohaska S."/>
            <person name="Pruitt K."/>
            <person name="Puig M."/>
            <person name="Quesneville H."/>
            <person name="Ram K.R."/>
            <person name="Rand D."/>
            <person name="Rasmussen M.D."/>
            <person name="Reed L.K."/>
            <person name="Reenan R."/>
            <person name="Reily A."/>
            <person name="Remington K.A."/>
            <person name="Rieger T.T."/>
            <person name="Ritchie M.G."/>
            <person name="Robin C."/>
            <person name="Rogers Y.H."/>
            <person name="Rohde C."/>
            <person name="Rozas J."/>
            <person name="Rubenfield M.J."/>
            <person name="Ruiz A."/>
            <person name="Russo S."/>
            <person name="Salzberg S.L."/>
            <person name="Sanchez-Gracia A."/>
            <person name="Saranga D.J."/>
            <person name="Sato H."/>
            <person name="Schaeffer S.W."/>
            <person name="Schatz M.C."/>
            <person name="Schlenke T."/>
            <person name="Schwartz R."/>
            <person name="Segarra C."/>
            <person name="Singh R.S."/>
            <person name="Sirot L."/>
            <person name="Sirota M."/>
            <person name="Sisneros N.B."/>
            <person name="Smith C.D."/>
            <person name="Smith T.F."/>
            <person name="Spieth J."/>
            <person name="Stage D.E."/>
            <person name="Stark A."/>
            <person name="Stephan W."/>
            <person name="Strausberg R.L."/>
            <person name="Strempel S."/>
            <person name="Sturgill D."/>
            <person name="Sutton G."/>
            <person name="Sutton G.G."/>
            <person name="Tao W."/>
            <person name="Teichmann S."/>
            <person name="Tobari Y.N."/>
            <person name="Tomimura Y."/>
            <person name="Tsolas J.M."/>
            <person name="Valente V.L."/>
            <person name="Venter E."/>
            <person name="Venter J.C."/>
            <person name="Vicario S."/>
            <person name="Vieira F.G."/>
            <person name="Vilella A.J."/>
            <person name="Villasante A."/>
            <person name="Walenz B."/>
            <person name="Wang J."/>
            <person name="Wasserman M."/>
            <person name="Watts T."/>
            <person name="Wilson D."/>
            <person name="Wilson R.K."/>
            <person name="Wing R.A."/>
            <person name="Wolfner M.F."/>
            <person name="Wong A."/>
            <person name="Wong G.K."/>
            <person name="Wu C.I."/>
            <person name="Wu G."/>
            <person name="Yamamoto D."/>
            <person name="Yang H.P."/>
            <person name="Yang S.P."/>
            <person name="Yorke J.A."/>
            <person name="Yoshida K."/>
            <person name="Zdobnov E."/>
            <person name="Zhang P."/>
            <person name="Zhang Y."/>
            <person name="Zimin A.V."/>
            <person name="Baldwin J."/>
            <person name="Abdouelleil A."/>
            <person name="Abdulkadir J."/>
            <person name="Abebe A."/>
            <person name="Abera B."/>
            <person name="Abreu J."/>
            <person name="Acer S.C."/>
            <person name="Aftuck L."/>
            <person name="Alexander A."/>
            <person name="An P."/>
            <person name="Anderson E."/>
            <person name="Anderson S."/>
            <person name="Arachi H."/>
            <person name="Azer M."/>
            <person name="Bachantsang P."/>
            <person name="Barry A."/>
            <person name="Bayul T."/>
            <person name="Berlin A."/>
            <person name="Bessette D."/>
            <person name="Bloom T."/>
            <person name="Blye J."/>
            <person name="Boguslavskiy L."/>
            <person name="Bonnet C."/>
            <person name="Boukhgalter B."/>
            <person name="Bourzgui I."/>
            <person name="Brown A."/>
            <person name="Cahill P."/>
            <person name="Channer S."/>
            <person name="Cheshatsang Y."/>
            <person name="Chuda L."/>
            <person name="Citroen M."/>
            <person name="Collymore A."/>
            <person name="Cooke P."/>
            <person name="Costello M."/>
            <person name="D'Aco K."/>
            <person name="Daza R."/>
            <person name="De Haan G."/>
            <person name="DeGray S."/>
            <person name="DeMaso C."/>
            <person name="Dhargay N."/>
            <person name="Dooley K."/>
            <person name="Dooley E."/>
            <person name="Doricent M."/>
            <person name="Dorje P."/>
            <person name="Dorjee K."/>
            <person name="Dupes A."/>
            <person name="Elong R."/>
            <person name="Falk J."/>
            <person name="Farina A."/>
            <person name="Faro S."/>
            <person name="Ferguson D."/>
            <person name="Fisher S."/>
            <person name="Foley C.D."/>
            <person name="Franke A."/>
            <person name="Friedrich D."/>
            <person name="Gadbois L."/>
            <person name="Gearin G."/>
            <person name="Gearin C.R."/>
            <person name="Giannoukos G."/>
            <person name="Goode T."/>
            <person name="Graham J."/>
            <person name="Grandbois E."/>
            <person name="Grewal S."/>
            <person name="Gyaltsen K."/>
            <person name="Hafez N."/>
            <person name="Hagos B."/>
            <person name="Hall J."/>
            <person name="Henson C."/>
            <person name="Hollinger A."/>
            <person name="Honan T."/>
            <person name="Huard M.D."/>
            <person name="Hughes L."/>
            <person name="Hurhula B."/>
            <person name="Husby M.E."/>
            <person name="Kamat A."/>
            <person name="Kanga B."/>
            <person name="Kashin S."/>
            <person name="Khazanovich D."/>
            <person name="Kisner P."/>
            <person name="Lance K."/>
            <person name="Lara M."/>
            <person name="Lee W."/>
            <person name="Lennon N."/>
            <person name="Letendre F."/>
            <person name="LeVine R."/>
            <person name="Lipovsky A."/>
            <person name="Liu X."/>
            <person name="Liu J."/>
            <person name="Liu S."/>
            <person name="Lokyitsang T."/>
            <person name="Lokyitsang Y."/>
            <person name="Lubonja R."/>
            <person name="Lui A."/>
            <person name="MacDonald P."/>
            <person name="Magnisalis V."/>
            <person name="Maru K."/>
            <person name="Matthews C."/>
            <person name="McCusker W."/>
            <person name="McDonough S."/>
            <person name="Mehta T."/>
            <person name="Meldrim J."/>
            <person name="Meneus L."/>
            <person name="Mihai O."/>
            <person name="Mihalev A."/>
            <person name="Mihova T."/>
            <person name="Mittelman R."/>
            <person name="Mlenga V."/>
            <person name="Montmayeur A."/>
            <person name="Mulrain L."/>
            <person name="Navidi A."/>
            <person name="Naylor J."/>
            <person name="Negash T."/>
            <person name="Nguyen T."/>
            <person name="Nguyen N."/>
            <person name="Nicol R."/>
            <person name="Norbu C."/>
            <person name="Norbu N."/>
            <person name="Novod N."/>
            <person name="O'Neill B."/>
            <person name="Osman S."/>
            <person name="Markiewicz E."/>
            <person name="Oyono O.L."/>
            <person name="Patti C."/>
            <person name="Phunkhang P."/>
            <person name="Pierre F."/>
            <person name="Priest M."/>
            <person name="Raghuraman S."/>
            <person name="Rege F."/>
            <person name="Reyes R."/>
            <person name="Rise C."/>
            <person name="Rogov P."/>
            <person name="Ross K."/>
            <person name="Ryan E."/>
            <person name="Settipalli S."/>
            <person name="Shea T."/>
            <person name="Sherpa N."/>
            <person name="Shi L."/>
            <person name="Shih D."/>
            <person name="Sparrow T."/>
            <person name="Spaulding J."/>
            <person name="Stalker J."/>
            <person name="Stange-Thomann N."/>
            <person name="Stavropoulos S."/>
            <person name="Stone C."/>
            <person name="Strader C."/>
            <person name="Tesfaye S."/>
            <person name="Thomson T."/>
            <person name="Thoulutsang Y."/>
            <person name="Thoulutsang D."/>
            <person name="Topham K."/>
            <person name="Topping I."/>
            <person name="Tsamla T."/>
            <person name="Vassiliev H."/>
            <person name="Vo A."/>
            <person name="Wangchuk T."/>
            <person name="Wangdi T."/>
            <person name="Weiand M."/>
            <person name="Wilkinson J."/>
            <person name="Wilson A."/>
            <person name="Yadav S."/>
            <person name="Young G."/>
            <person name="Yu Q."/>
            <person name="Zembek L."/>
            <person name="Zhong D."/>
            <person name="Zimmer A."/>
            <person name="Zwirko Z."/>
            <person name="Jaffe D.B."/>
            <person name="Alvarez P."/>
            <person name="Brockman W."/>
            <person name="Butler J."/>
            <person name="Chin C."/>
            <person name="Gnerre S."/>
            <person name="Grabherr M."/>
            <person name="Kleber M."/>
            <person name="Mauceli E."/>
            <person name="MacCallum I."/>
        </authorList>
    </citation>
    <scope>NUCLEOTIDE SEQUENCE [LARGE SCALE GENOMIC DNA]</scope>
    <source>
        <strain evidence="2">Rob3c / Tucson 14021-0248.25</strain>
    </source>
</reference>